<dbReference type="Proteomes" id="UP000017820">
    <property type="component" value="Unassembled WGS sequence"/>
</dbReference>
<dbReference type="InterPro" id="IPR026555">
    <property type="entry name" value="NSL3/Tex30"/>
</dbReference>
<comment type="caution">
    <text evidence="2">The sequence shown here is derived from an EMBL/GenBank/DDBJ whole genome shotgun (WGS) entry which is preliminary data.</text>
</comment>
<accession>V4HZL2</accession>
<evidence type="ECO:0000313" key="2">
    <source>
        <dbReference type="EMBL" id="ESP95258.1"/>
    </source>
</evidence>
<dbReference type="RefSeq" id="WP_023397313.1">
    <property type="nucleotide sequence ID" value="NZ_AUSV01000004.1"/>
</dbReference>
<dbReference type="ESTHER" id="9gamm-v4hzl2">
    <property type="family name" value="NLS3-Tex30"/>
</dbReference>
<dbReference type="InterPro" id="IPR029058">
    <property type="entry name" value="AB_hydrolase_fold"/>
</dbReference>
<keyword evidence="2" id="KW-0378">Hydrolase</keyword>
<organism evidence="2 3">
    <name type="scientific">Pseudoalteromonas luteoviolacea (strain 2ta16)</name>
    <dbReference type="NCBI Taxonomy" id="1353533"/>
    <lineage>
        <taxon>Bacteria</taxon>
        <taxon>Pseudomonadati</taxon>
        <taxon>Pseudomonadota</taxon>
        <taxon>Gammaproteobacteria</taxon>
        <taxon>Alteromonadales</taxon>
        <taxon>Pseudoalteromonadaceae</taxon>
        <taxon>Pseudoalteromonas</taxon>
    </lineage>
</organism>
<proteinExistence type="predicted"/>
<evidence type="ECO:0000259" key="1">
    <source>
        <dbReference type="Pfam" id="PF20408"/>
    </source>
</evidence>
<dbReference type="PANTHER" id="PTHR13136">
    <property type="entry name" value="TESTIS DEVELOPMENT PROTEIN PRTD"/>
    <property type="match status" value="1"/>
</dbReference>
<sequence>MNDKVTIEWHRAQNPVAQFVFAHGAGAGRDSEFMQDMASKLAGQGIDVALFDFEYMETAKAQNKKRPPDRAPKLLARYEQVLSQLDDALPIFIGGKSMGGRMASMLVCESASSIKGVLAFGYPFHPPGKPEKLRVEHFGNILCPFLILQGERDTFGNKAEVTALQLDATPEYFWLPDGDHSLKPRKASGLTEMQNRDAAAQKAVQFMRDINHG</sequence>
<protein>
    <submittedName>
        <fullName evidence="2">Putative alpha/beta-hydrolase</fullName>
    </submittedName>
</protein>
<dbReference type="InterPro" id="IPR046879">
    <property type="entry name" value="KANL3/Tex30_Abhydrolase"/>
</dbReference>
<dbReference type="Gene3D" id="3.40.50.1820">
    <property type="entry name" value="alpha/beta hydrolase"/>
    <property type="match status" value="1"/>
</dbReference>
<evidence type="ECO:0000313" key="3">
    <source>
        <dbReference type="Proteomes" id="UP000017820"/>
    </source>
</evidence>
<dbReference type="SUPFAM" id="SSF53474">
    <property type="entry name" value="alpha/beta-Hydrolases"/>
    <property type="match status" value="1"/>
</dbReference>
<dbReference type="GO" id="GO:0016787">
    <property type="term" value="F:hydrolase activity"/>
    <property type="evidence" value="ECO:0007669"/>
    <property type="project" value="UniProtKB-KW"/>
</dbReference>
<dbReference type="Pfam" id="PF20408">
    <property type="entry name" value="Abhydrolase_11"/>
    <property type="match status" value="1"/>
</dbReference>
<dbReference type="PANTHER" id="PTHR13136:SF11">
    <property type="entry name" value="TESTIS-EXPRESSED PROTEIN 30"/>
    <property type="match status" value="1"/>
</dbReference>
<dbReference type="EMBL" id="AUSV01000004">
    <property type="protein sequence ID" value="ESP95258.1"/>
    <property type="molecule type" value="Genomic_DNA"/>
</dbReference>
<reference evidence="2 3" key="1">
    <citation type="submission" date="2013-07" db="EMBL/GenBank/DDBJ databases">
        <title>Draft genome sequence of Pseudoalteromonas luteoviolacea 2ta16.</title>
        <authorList>
            <person name="Allen E.E."/>
            <person name="Azam F."/>
            <person name="Podell S."/>
        </authorList>
    </citation>
    <scope>NUCLEOTIDE SEQUENCE [LARGE SCALE GENOMIC DNA]</scope>
    <source>
        <strain evidence="2 3">2ta16</strain>
    </source>
</reference>
<gene>
    <name evidence="2" type="ORF">PL2TA16_03772</name>
</gene>
<dbReference type="PATRIC" id="fig|1353533.3.peg.349"/>
<name>V4HZL2_PSEL2</name>
<dbReference type="AlphaFoldDB" id="V4HZL2"/>
<feature type="domain" description="KANL3/Tex30 alpha/beta hydrolase-like" evidence="1">
    <location>
        <begin position="17"/>
        <end position="207"/>
    </location>
</feature>